<keyword evidence="3" id="KW-1185">Reference proteome</keyword>
<reference evidence="2 3" key="1">
    <citation type="submission" date="2024-01" db="EMBL/GenBank/DDBJ databases">
        <title>The genomes of 5 underutilized Papilionoideae crops provide insights into root nodulation and disease resistance.</title>
        <authorList>
            <person name="Yuan L."/>
        </authorList>
    </citation>
    <scope>NUCLEOTIDE SEQUENCE [LARGE SCALE GENOMIC DNA]</scope>
    <source>
        <strain evidence="2">LY-2023</strain>
        <tissue evidence="2">Leaf</tissue>
    </source>
</reference>
<evidence type="ECO:0000313" key="3">
    <source>
        <dbReference type="Proteomes" id="UP001359559"/>
    </source>
</evidence>
<protein>
    <submittedName>
        <fullName evidence="2">Uncharacterized protein</fullName>
    </submittedName>
</protein>
<dbReference type="Proteomes" id="UP001359559">
    <property type="component" value="Unassembled WGS sequence"/>
</dbReference>
<name>A0AAN9KKX8_CLITE</name>
<feature type="region of interest" description="Disordered" evidence="1">
    <location>
        <begin position="15"/>
        <end position="43"/>
    </location>
</feature>
<feature type="compositionally biased region" description="Basic and acidic residues" evidence="1">
    <location>
        <begin position="15"/>
        <end position="27"/>
    </location>
</feature>
<comment type="caution">
    <text evidence="2">The sequence shown here is derived from an EMBL/GenBank/DDBJ whole genome shotgun (WGS) entry which is preliminary data.</text>
</comment>
<proteinExistence type="predicted"/>
<dbReference type="AlphaFoldDB" id="A0AAN9KKX8"/>
<sequence>MGLWRRVRYRNKERERARAQRGSEVEASRGGTHRRGAYTHEHSHDDVELDLKAEDLGLREMKLQKRRFVREQIWDWSRLRASILHQQSRIQWLREGDENSAFFHACSATRKKKNQIHSIMISGKRCEGVEEVKMRIKEYFATFLGEAKGCRPMMDEILFRSIGM</sequence>
<evidence type="ECO:0000256" key="1">
    <source>
        <dbReference type="SAM" id="MobiDB-lite"/>
    </source>
</evidence>
<dbReference type="EMBL" id="JAYKXN010000001">
    <property type="protein sequence ID" value="KAK7318113.1"/>
    <property type="molecule type" value="Genomic_DNA"/>
</dbReference>
<gene>
    <name evidence="2" type="ORF">RJT34_02811</name>
</gene>
<evidence type="ECO:0000313" key="2">
    <source>
        <dbReference type="EMBL" id="KAK7318113.1"/>
    </source>
</evidence>
<accession>A0AAN9KKX8</accession>
<organism evidence="2 3">
    <name type="scientific">Clitoria ternatea</name>
    <name type="common">Butterfly pea</name>
    <dbReference type="NCBI Taxonomy" id="43366"/>
    <lineage>
        <taxon>Eukaryota</taxon>
        <taxon>Viridiplantae</taxon>
        <taxon>Streptophyta</taxon>
        <taxon>Embryophyta</taxon>
        <taxon>Tracheophyta</taxon>
        <taxon>Spermatophyta</taxon>
        <taxon>Magnoliopsida</taxon>
        <taxon>eudicotyledons</taxon>
        <taxon>Gunneridae</taxon>
        <taxon>Pentapetalae</taxon>
        <taxon>rosids</taxon>
        <taxon>fabids</taxon>
        <taxon>Fabales</taxon>
        <taxon>Fabaceae</taxon>
        <taxon>Papilionoideae</taxon>
        <taxon>50 kb inversion clade</taxon>
        <taxon>NPAAA clade</taxon>
        <taxon>indigoferoid/millettioid clade</taxon>
        <taxon>Phaseoleae</taxon>
        <taxon>Clitoria</taxon>
    </lineage>
</organism>